<name>A0A6A6WBC6_9PEZI</name>
<keyword evidence="8" id="KW-0325">Glycoprotein</keyword>
<dbReference type="InterPro" id="IPR009448">
    <property type="entry name" value="UDP-g_GGtrans"/>
</dbReference>
<dbReference type="InterPro" id="IPR040693">
    <property type="entry name" value="UGGT_TRXL_1"/>
</dbReference>
<gene>
    <name evidence="15" type="ORF">EJ05DRAFT_475007</name>
</gene>
<dbReference type="Pfam" id="PF18402">
    <property type="entry name" value="Thioredoxin_14"/>
    <property type="match status" value="1"/>
</dbReference>
<dbReference type="GO" id="GO:0036503">
    <property type="term" value="P:ERAD pathway"/>
    <property type="evidence" value="ECO:0007669"/>
    <property type="project" value="TreeGrafter"/>
</dbReference>
<evidence type="ECO:0000259" key="12">
    <source>
        <dbReference type="Pfam" id="PF18402"/>
    </source>
</evidence>
<feature type="domain" description="UGGT thioredoxin-like" evidence="11">
    <location>
        <begin position="278"/>
        <end position="408"/>
    </location>
</feature>
<evidence type="ECO:0000256" key="5">
    <source>
        <dbReference type="ARBA" id="ARBA00022679"/>
    </source>
</evidence>
<dbReference type="GO" id="GO:0018279">
    <property type="term" value="P:protein N-linked glycosylation via asparagine"/>
    <property type="evidence" value="ECO:0007669"/>
    <property type="project" value="TreeGrafter"/>
</dbReference>
<evidence type="ECO:0000259" key="11">
    <source>
        <dbReference type="Pfam" id="PF18401"/>
    </source>
</evidence>
<evidence type="ECO:0000313" key="16">
    <source>
        <dbReference type="Proteomes" id="UP000799437"/>
    </source>
</evidence>
<dbReference type="Pfam" id="PF06427">
    <property type="entry name" value="UDP-g_GGTase"/>
    <property type="match status" value="1"/>
</dbReference>
<accession>A0A6A6WBC6</accession>
<evidence type="ECO:0000259" key="10">
    <source>
        <dbReference type="Pfam" id="PF18400"/>
    </source>
</evidence>
<evidence type="ECO:0000256" key="3">
    <source>
        <dbReference type="ARBA" id="ARBA00004922"/>
    </source>
</evidence>
<keyword evidence="16" id="KW-1185">Reference proteome</keyword>
<proteinExistence type="inferred from homology"/>
<dbReference type="SUPFAM" id="SSF53448">
    <property type="entry name" value="Nucleotide-diphospho-sugar transferases"/>
    <property type="match status" value="1"/>
</dbReference>
<dbReference type="EMBL" id="ML996569">
    <property type="protein sequence ID" value="KAF2759983.1"/>
    <property type="molecule type" value="Genomic_DNA"/>
</dbReference>
<comment type="cofactor">
    <cofactor evidence="1">
        <name>Ca(2+)</name>
        <dbReference type="ChEBI" id="CHEBI:29108"/>
    </cofactor>
</comment>
<dbReference type="InterPro" id="IPR040525">
    <property type="entry name" value="UGGT_TRXL_4"/>
</dbReference>
<sequence length="1514" mass="168999">MKAHTWALSTRTAFLASSILVPTSTLAQTPPVNVALRAAFGSPPYLVELLETAAEENVTAYFPILDRIADGYFNTVQTDEELYTRFLGLLEVDGHITEPEALSSFQLALSIRSEAPRIEAHYQYYNTSAEPSVPGADGQKCEAWVAFGGKQYCSPSLDSPKTSLVSSGSAQLPFDRILGDPLNALSSILYVDITSEIFSQFHKTLSATARQGKTSYRIRHKPPSGISRPLLVSGYGVELALKRTDYIVIDDRQEGRSDGLGAAKVNIEADSLLEGTHEIRDVKPLSKSELESLGINAASFVLGSKDPLDTLLKLSQDFPKHSSAISAHNASQEFVQEWKGNRDLALPAGYNVIWINGIQVDPRKVDPFSLLDHLRRERKLINGVRRLGFSGPEAIKLLSHSEVAQTHGEDDPQRYDFRDANEGGKVLLWLNNIEKDKRYEDWPTQLTTLLQRMYPGQLPPLRRDLHNSIVPIDFSASKDISLVLETLRGLIQRKIPVQWGLVPLTTTSASAEQARVVYHLLETYGLKTMLSYLEMVVSSKSYGSADKSAFLSSIEGVNIRKDQTALTFEELLVDEELSKRLESARGYTNRLAISGPESVVFVNGVPVTMDDDWLQNLSSRIGLDFRKIQRGVFEKVFTDDSWLPEIFLFQAALNRNPLIIPKDESSVRLFDVGKIWEDHGEFLTGAPRIAVEDNAAKENWAQMIVIADFDSVDGRRLLSQSSQYRLRESNTSVETIYVHNPSAGSSDEPHWSRGLLVLNKDGRSLRPIELTDSFAGDLNEVSKEDAQRFWTKAQPLVKLTGLQPGEQGVLVNGRLVGPLPEGTAFLKADFETMMDYEVKKRIGPAVAAISKLDLIDRIKTPSDAAKLSSILALSSKSDVPEGMFETSNTVRTSIFDKFNSTHSAIVNGDEAKATVQLVASIDPASEVAQRWIPMIKVLSELDGIHLRIFMNPKPSLSELPIKRFYRYVLESKPMFEVDGSVSGLRASFSGIPAEALLTMGMDVAASWLVAPEESIHDLDNIKLSSLGQLASIDALYKLEHILIEGHSRDLTTTVAPRGAQLVLGTAKDAQIADTLIMANLGYFQFKAVPGFYSISLQSGRSQEVFKLESAGTKGYNPQAGDETPEIALMSFQGATLYPRFSRNPGMEEEDVLSGPSSFAADLADTAGEVVDTLLSKVGLSGSKLISQGLKGLSDLVSHNGLSPGKASKHAEINIFSVASGHLYERMLNIMMLSVMKHTSHTVKFWFIEQFLSPSFKSFLPNMAAEYGFEYEMVTYKWPHWLRGQKEKQREIWGYKILFLDVLFPLDLDKVIFVDADQIVRTDMYELVKHDLQGAPYGFTPMCDSRTEMEGYRFWKVGYWKSFLRGLPYHISALYVVDLKQFRQMAAGDRLRQQYHQLSADPNSLSNLDQDLPNNMQTMLPIHSLPQEWLWCETWCSDASLKEAKTIDLCNNPETKEPKLDRARRQVPEWTVYDDEIAALAKRVQGERVTLKSEQELENEREFIEKAAERKRDEL</sequence>
<dbReference type="Pfam" id="PF18401">
    <property type="entry name" value="Thioredoxin_13"/>
    <property type="match status" value="1"/>
</dbReference>
<comment type="subcellular location">
    <subcellularLocation>
        <location evidence="2">Endoplasmic reticulum lumen</location>
    </subcellularLocation>
</comment>
<dbReference type="GO" id="GO:0003980">
    <property type="term" value="F:UDP-glucose:glycoprotein glucosyltransferase activity"/>
    <property type="evidence" value="ECO:0007669"/>
    <property type="project" value="InterPro"/>
</dbReference>
<evidence type="ECO:0000256" key="7">
    <source>
        <dbReference type="ARBA" id="ARBA00022824"/>
    </source>
</evidence>
<feature type="domain" description="UDP-glucose:glycoprotein glucosyltransferase thioredoxin-like" evidence="13">
    <location>
        <begin position="671"/>
        <end position="872"/>
    </location>
</feature>
<organism evidence="15 16">
    <name type="scientific">Pseudovirgaria hyperparasitica</name>
    <dbReference type="NCBI Taxonomy" id="470096"/>
    <lineage>
        <taxon>Eukaryota</taxon>
        <taxon>Fungi</taxon>
        <taxon>Dikarya</taxon>
        <taxon>Ascomycota</taxon>
        <taxon>Pezizomycotina</taxon>
        <taxon>Dothideomycetes</taxon>
        <taxon>Dothideomycetes incertae sedis</taxon>
        <taxon>Acrospermales</taxon>
        <taxon>Acrospermaceae</taxon>
        <taxon>Pseudovirgaria</taxon>
    </lineage>
</organism>
<dbReference type="InterPro" id="IPR040692">
    <property type="entry name" value="UGGT_TRXL_3"/>
</dbReference>
<dbReference type="CDD" id="cd06432">
    <property type="entry name" value="GT8_HUGT1_C_like"/>
    <property type="match status" value="1"/>
</dbReference>
<dbReference type="GO" id="GO:0051082">
    <property type="term" value="F:unfolded protein binding"/>
    <property type="evidence" value="ECO:0007669"/>
    <property type="project" value="TreeGrafter"/>
</dbReference>
<dbReference type="GO" id="GO:0005788">
    <property type="term" value="C:endoplasmic reticulum lumen"/>
    <property type="evidence" value="ECO:0007669"/>
    <property type="project" value="UniProtKB-SubCell"/>
</dbReference>
<evidence type="ECO:0000256" key="1">
    <source>
        <dbReference type="ARBA" id="ARBA00001913"/>
    </source>
</evidence>
<dbReference type="InterPro" id="IPR040694">
    <property type="entry name" value="UGGT_TRXL_2"/>
</dbReference>
<comment type="similarity">
    <text evidence="4">Belongs to the glycosyltransferase 8 family.</text>
</comment>
<feature type="domain" description="Glucosyltransferase 24 catalytic" evidence="14">
    <location>
        <begin position="1212"/>
        <end position="1478"/>
    </location>
</feature>
<dbReference type="PANTHER" id="PTHR11226">
    <property type="entry name" value="UDP-GLUCOSE GLYCOPROTEIN:GLUCOSYLTRANSFERASE"/>
    <property type="match status" value="1"/>
</dbReference>
<protein>
    <submittedName>
        <fullName evidence="15">UDP-glucose:glyco protein glucosyltransferas-like protein</fullName>
    </submittedName>
</protein>
<dbReference type="UniPathway" id="UPA00378"/>
<feature type="domain" description="UGGT thioredoxin-like" evidence="10">
    <location>
        <begin position="42"/>
        <end position="227"/>
    </location>
</feature>
<evidence type="ECO:0000256" key="6">
    <source>
        <dbReference type="ARBA" id="ARBA00022729"/>
    </source>
</evidence>
<dbReference type="OrthoDB" id="27683at2759"/>
<dbReference type="InterPro" id="IPR040497">
    <property type="entry name" value="Glyco_transf_24"/>
</dbReference>
<dbReference type="Proteomes" id="UP000799437">
    <property type="component" value="Unassembled WGS sequence"/>
</dbReference>
<feature type="domain" description="UGGT thioredoxin-like" evidence="12">
    <location>
        <begin position="415"/>
        <end position="659"/>
    </location>
</feature>
<evidence type="ECO:0000256" key="2">
    <source>
        <dbReference type="ARBA" id="ARBA00004319"/>
    </source>
</evidence>
<keyword evidence="7" id="KW-0256">Endoplasmic reticulum</keyword>
<dbReference type="Pfam" id="PF18403">
    <property type="entry name" value="Thioredoxin_15"/>
    <property type="match status" value="1"/>
</dbReference>
<comment type="pathway">
    <text evidence="3">Protein modification; protein glycosylation.</text>
</comment>
<keyword evidence="5" id="KW-0808">Transferase</keyword>
<dbReference type="FunFam" id="3.90.550.10:FF:000065">
    <property type="entry name" value="UDP-glucose:glycoprotein glucosyltransferase, putative"/>
    <property type="match status" value="1"/>
</dbReference>
<evidence type="ECO:0000256" key="4">
    <source>
        <dbReference type="ARBA" id="ARBA00006351"/>
    </source>
</evidence>
<reference evidence="15" key="1">
    <citation type="journal article" date="2020" name="Stud. Mycol.">
        <title>101 Dothideomycetes genomes: a test case for predicting lifestyles and emergence of pathogens.</title>
        <authorList>
            <person name="Haridas S."/>
            <person name="Albert R."/>
            <person name="Binder M."/>
            <person name="Bloem J."/>
            <person name="Labutti K."/>
            <person name="Salamov A."/>
            <person name="Andreopoulos B."/>
            <person name="Baker S."/>
            <person name="Barry K."/>
            <person name="Bills G."/>
            <person name="Bluhm B."/>
            <person name="Cannon C."/>
            <person name="Castanera R."/>
            <person name="Culley D."/>
            <person name="Daum C."/>
            <person name="Ezra D."/>
            <person name="Gonzalez J."/>
            <person name="Henrissat B."/>
            <person name="Kuo A."/>
            <person name="Liang C."/>
            <person name="Lipzen A."/>
            <person name="Lutzoni F."/>
            <person name="Magnuson J."/>
            <person name="Mondo S."/>
            <person name="Nolan M."/>
            <person name="Ohm R."/>
            <person name="Pangilinan J."/>
            <person name="Park H.-J."/>
            <person name="Ramirez L."/>
            <person name="Alfaro M."/>
            <person name="Sun H."/>
            <person name="Tritt A."/>
            <person name="Yoshinaga Y."/>
            <person name="Zwiers L.-H."/>
            <person name="Turgeon B."/>
            <person name="Goodwin S."/>
            <person name="Spatafora J."/>
            <person name="Crous P."/>
            <person name="Grigoriev I."/>
        </authorList>
    </citation>
    <scope>NUCLEOTIDE SEQUENCE</scope>
    <source>
        <strain evidence="15">CBS 121739</strain>
    </source>
</reference>
<evidence type="ECO:0000259" key="13">
    <source>
        <dbReference type="Pfam" id="PF18403"/>
    </source>
</evidence>
<dbReference type="Pfam" id="PF18404">
    <property type="entry name" value="Glyco_transf_24"/>
    <property type="match status" value="1"/>
</dbReference>
<dbReference type="PANTHER" id="PTHR11226:SF0">
    <property type="entry name" value="UDP-GLUCOSE:GLYCOPROTEIN GLUCOSYLTRANSFERASE"/>
    <property type="match status" value="1"/>
</dbReference>
<dbReference type="InterPro" id="IPR029044">
    <property type="entry name" value="Nucleotide-diphossugar_trans"/>
</dbReference>
<dbReference type="RefSeq" id="XP_033602434.1">
    <property type="nucleotide sequence ID" value="XM_033743712.1"/>
</dbReference>
<evidence type="ECO:0000313" key="15">
    <source>
        <dbReference type="EMBL" id="KAF2759983.1"/>
    </source>
</evidence>
<evidence type="ECO:0000256" key="8">
    <source>
        <dbReference type="ARBA" id="ARBA00023180"/>
    </source>
</evidence>
<evidence type="ECO:0000259" key="14">
    <source>
        <dbReference type="Pfam" id="PF18404"/>
    </source>
</evidence>
<keyword evidence="6 9" id="KW-0732">Signal</keyword>
<dbReference type="Pfam" id="PF18400">
    <property type="entry name" value="Thioredoxin_12"/>
    <property type="match status" value="1"/>
</dbReference>
<dbReference type="Gene3D" id="3.90.550.10">
    <property type="entry name" value="Spore Coat Polysaccharide Biosynthesis Protein SpsA, Chain A"/>
    <property type="match status" value="1"/>
</dbReference>
<feature type="signal peptide" evidence="9">
    <location>
        <begin position="1"/>
        <end position="27"/>
    </location>
</feature>
<evidence type="ECO:0000256" key="9">
    <source>
        <dbReference type="SAM" id="SignalP"/>
    </source>
</evidence>
<dbReference type="GeneID" id="54484766"/>
<feature type="chain" id="PRO_5025531595" evidence="9">
    <location>
        <begin position="28"/>
        <end position="1514"/>
    </location>
</feature>